<proteinExistence type="inferred from homology"/>
<organism evidence="8 9">
    <name type="scientific">Kipferlia bialata</name>
    <dbReference type="NCBI Taxonomy" id="797122"/>
    <lineage>
        <taxon>Eukaryota</taxon>
        <taxon>Metamonada</taxon>
        <taxon>Carpediemonas-like organisms</taxon>
        <taxon>Kipferlia</taxon>
    </lineage>
</organism>
<dbReference type="PANTHER" id="PTHR10926">
    <property type="entry name" value="CELL CYCLE CONTROL PROTEIN 50"/>
    <property type="match status" value="1"/>
</dbReference>
<evidence type="ECO:0000256" key="6">
    <source>
        <dbReference type="SAM" id="MobiDB-lite"/>
    </source>
</evidence>
<dbReference type="Proteomes" id="UP000265618">
    <property type="component" value="Unassembled WGS sequence"/>
</dbReference>
<dbReference type="InterPro" id="IPR005045">
    <property type="entry name" value="CDC50/LEM3_fam"/>
</dbReference>
<gene>
    <name evidence="8" type="ORF">KIPB_006651</name>
</gene>
<comment type="similarity">
    <text evidence="2">Belongs to the CDC50/LEM3 family.</text>
</comment>
<protein>
    <submittedName>
        <fullName evidence="8">CDC50/LEM3 family protein</fullName>
    </submittedName>
</protein>
<evidence type="ECO:0000313" key="8">
    <source>
        <dbReference type="EMBL" id="GIQ85041.1"/>
    </source>
</evidence>
<keyword evidence="3 7" id="KW-0812">Transmembrane</keyword>
<feature type="transmembrane region" description="Helical" evidence="7">
    <location>
        <begin position="122"/>
        <end position="145"/>
    </location>
</feature>
<evidence type="ECO:0000313" key="9">
    <source>
        <dbReference type="Proteomes" id="UP000265618"/>
    </source>
</evidence>
<feature type="transmembrane region" description="Helical" evidence="7">
    <location>
        <begin position="363"/>
        <end position="387"/>
    </location>
</feature>
<evidence type="ECO:0000256" key="1">
    <source>
        <dbReference type="ARBA" id="ARBA00004141"/>
    </source>
</evidence>
<dbReference type="AlphaFoldDB" id="A0A9K3CZ77"/>
<dbReference type="GO" id="GO:0005886">
    <property type="term" value="C:plasma membrane"/>
    <property type="evidence" value="ECO:0007669"/>
    <property type="project" value="TreeGrafter"/>
</dbReference>
<dbReference type="PANTHER" id="PTHR10926:SF0">
    <property type="entry name" value="CDC50, ISOFORM A"/>
    <property type="match status" value="1"/>
</dbReference>
<dbReference type="EMBL" id="BDIP01001737">
    <property type="protein sequence ID" value="GIQ85041.1"/>
    <property type="molecule type" value="Genomic_DNA"/>
</dbReference>
<feature type="compositionally biased region" description="Low complexity" evidence="6">
    <location>
        <begin position="39"/>
        <end position="52"/>
    </location>
</feature>
<feature type="region of interest" description="Disordered" evidence="6">
    <location>
        <begin position="408"/>
        <end position="486"/>
    </location>
</feature>
<feature type="compositionally biased region" description="Basic residues" evidence="6">
    <location>
        <begin position="461"/>
        <end position="471"/>
    </location>
</feature>
<dbReference type="GO" id="GO:0005794">
    <property type="term" value="C:Golgi apparatus"/>
    <property type="evidence" value="ECO:0007669"/>
    <property type="project" value="TreeGrafter"/>
</dbReference>
<dbReference type="Pfam" id="PF03381">
    <property type="entry name" value="CDC50"/>
    <property type="match status" value="1"/>
</dbReference>
<evidence type="ECO:0000256" key="7">
    <source>
        <dbReference type="SAM" id="Phobius"/>
    </source>
</evidence>
<keyword evidence="9" id="KW-1185">Reference proteome</keyword>
<feature type="region of interest" description="Disordered" evidence="6">
    <location>
        <begin position="20"/>
        <end position="60"/>
    </location>
</feature>
<sequence length="486" mass="54046">MDGRYGVPSPTQRHLDRLSVSVSDSVGGQVPGERERRVSGGLRRSGLSRHSVVQSGQQHRPEAEVLQDMLAMHEMDMMREERGREREIDMGRIDRGGRRGNPSSRLKQNNLRYFYPYPHAKAFVGCLGALSICICALFVCLLVLLPWDREVMVRYDHICDEGETGCLVPFTLETDLGTGEDYASGVYAGYRLTGYHQNYKRYLDSYSPTQLAGGDVSDAQLDADCYPMLPCEGGECTNPCGLIYRSLFTDAFTLSKVDETDSETVEVTEATLTPVVWRGTGVWWDVDYDKYSDALLEEWGDDAETTMAWMRTSASTQVDKPYRYVDRGLPAGRYVVSVDNMYDNPNGDKYFSVTNYDASRPSVGAMVVTAGLVGGIMALVAMCLWVVHSVVPPASKYHQPIGAYTSSLSPPEHPLQQHLFHNTEGGPGDGSLSVPPRRPPVSSPVVRETVPPHNPNPSPGHRGRNRGHLMPRARPQSMRILPQYYK</sequence>
<evidence type="ECO:0000256" key="3">
    <source>
        <dbReference type="ARBA" id="ARBA00022692"/>
    </source>
</evidence>
<reference evidence="8 9" key="1">
    <citation type="journal article" date="2018" name="PLoS ONE">
        <title>The draft genome of Kipferlia bialata reveals reductive genome evolution in fornicate parasites.</title>
        <authorList>
            <person name="Tanifuji G."/>
            <person name="Takabayashi S."/>
            <person name="Kume K."/>
            <person name="Takagi M."/>
            <person name="Nakayama T."/>
            <person name="Kamikawa R."/>
            <person name="Inagaki Y."/>
            <person name="Hashimoto T."/>
        </authorList>
    </citation>
    <scope>NUCLEOTIDE SEQUENCE [LARGE SCALE GENOMIC DNA]</scope>
    <source>
        <strain evidence="8">NY0173</strain>
    </source>
</reference>
<comment type="subcellular location">
    <subcellularLocation>
        <location evidence="1">Membrane</location>
        <topology evidence="1">Multi-pass membrane protein</topology>
    </subcellularLocation>
</comment>
<accession>A0A9K3CZ77</accession>
<keyword evidence="5 7" id="KW-0472">Membrane</keyword>
<dbReference type="GO" id="GO:0005783">
    <property type="term" value="C:endoplasmic reticulum"/>
    <property type="evidence" value="ECO:0007669"/>
    <property type="project" value="TreeGrafter"/>
</dbReference>
<comment type="caution">
    <text evidence="8">The sequence shown here is derived from an EMBL/GenBank/DDBJ whole genome shotgun (WGS) entry which is preliminary data.</text>
</comment>
<dbReference type="OrthoDB" id="340608at2759"/>
<evidence type="ECO:0000256" key="4">
    <source>
        <dbReference type="ARBA" id="ARBA00022989"/>
    </source>
</evidence>
<evidence type="ECO:0000256" key="5">
    <source>
        <dbReference type="ARBA" id="ARBA00023136"/>
    </source>
</evidence>
<evidence type="ECO:0000256" key="2">
    <source>
        <dbReference type="ARBA" id="ARBA00009457"/>
    </source>
</evidence>
<keyword evidence="4 7" id="KW-1133">Transmembrane helix</keyword>
<name>A0A9K3CZ77_9EUKA</name>